<dbReference type="PANTHER" id="PTHR30620:SF77">
    <property type="entry name" value="LYSOSOMAL BETA GLUCOSIDASE-LIKE"/>
    <property type="match status" value="1"/>
</dbReference>
<comment type="caution">
    <text evidence="5">The sequence shown here is derived from an EMBL/GenBank/DDBJ whole genome shotgun (WGS) entry which is preliminary data.</text>
</comment>
<dbReference type="RefSeq" id="WP_343858332.1">
    <property type="nucleotide sequence ID" value="NZ_BAAAFD010000003.1"/>
</dbReference>
<protein>
    <submittedName>
        <fullName evidence="5">Exo 1,3/1,4-beta-D-glucan glucohydrolase</fullName>
    </submittedName>
</protein>
<dbReference type="Pfam" id="PF00933">
    <property type="entry name" value="Glyco_hydro_3"/>
    <property type="match status" value="1"/>
</dbReference>
<dbReference type="Pfam" id="PF01915">
    <property type="entry name" value="Glyco_hydro_3_C"/>
    <property type="match status" value="1"/>
</dbReference>
<name>A0ABN1LGI4_9ALTE</name>
<evidence type="ECO:0000259" key="4">
    <source>
        <dbReference type="Pfam" id="PF18559"/>
    </source>
</evidence>
<organism evidence="5 6">
    <name type="scientific">Aliiglaciecola litoralis</name>
    <dbReference type="NCBI Taxonomy" id="582857"/>
    <lineage>
        <taxon>Bacteria</taxon>
        <taxon>Pseudomonadati</taxon>
        <taxon>Pseudomonadota</taxon>
        <taxon>Gammaproteobacteria</taxon>
        <taxon>Alteromonadales</taxon>
        <taxon>Alteromonadaceae</taxon>
        <taxon>Aliiglaciecola</taxon>
    </lineage>
</organism>
<dbReference type="PRINTS" id="PR00133">
    <property type="entry name" value="GLHYDRLASE3"/>
</dbReference>
<dbReference type="InterPro" id="IPR036962">
    <property type="entry name" value="Glyco_hydro_3_N_sf"/>
</dbReference>
<dbReference type="Gene3D" id="3.20.20.300">
    <property type="entry name" value="Glycoside hydrolase, family 3, N-terminal domain"/>
    <property type="match status" value="1"/>
</dbReference>
<dbReference type="PANTHER" id="PTHR30620">
    <property type="entry name" value="PERIPLASMIC BETA-GLUCOSIDASE-RELATED"/>
    <property type="match status" value="1"/>
</dbReference>
<accession>A0ABN1LGI4</accession>
<dbReference type="Gene3D" id="3.40.50.1700">
    <property type="entry name" value="Glycoside hydrolase family 3 C-terminal domain"/>
    <property type="match status" value="1"/>
</dbReference>
<dbReference type="InterPro" id="IPR041443">
    <property type="entry name" value="Exop_C"/>
</dbReference>
<dbReference type="InterPro" id="IPR051915">
    <property type="entry name" value="Cellulose_Degrad_GH3"/>
</dbReference>
<sequence length="838" mass="90359">MRYLLPVTLCCLFLSACSNNSEVIRSDAQQFKPTINPQNWPLYDPPIKRNPVIEQQITDLLSRMTLEEKVGQVIQADIASVTPKDVAQYNLGAVLNGGNSAPKNNNRTDAIHWLTLADQLWQASTDVSDGGVGIPILWGTDAIHGNSNVVGATVFPHNIGLGAANDPEMMFKIGQVTAKEILVTGQDWTFSPTLAVARNDRWGRTYESFSESPQRVASLAGKLISGIQGQLNSSDFLGQSHVLTTAKHFVGDGGTTDGIDQGEVVVSEAELRDVHAAGYIPAIQSGVQTVMASYSSWQGAKMHGSKVMLTDVLVDRLGFDGFVVGDWNGHGQVTDCSNVSCPQAFNAGLDMFMAPDSWKELYNNTLKQVKSGEISERRLNQAVARILRVKMRAGLFDAGLPSNRPFAGQWQLLASKEHRALAREAVRKSLVLLKNNNQLLPLKPSMNVLVAGEGAHNIGQQTGGWTLSWQGTGNARADFPNGQSIYEGIAEVVSQAGGTVELSEQGSFEVKPDVAIVVFGEQPYAEFQGDRPHIDLMHDNGLKVLQKLKSQGIPTVSIFLSGRPMWVHPEMNQSDAFIAAWLPGTEGGGIADLLFTDVRGNLRYDFTGRLSFSWPDLPSDAELNAGELDYAPLFPLGYGLSVNDNTALGPLNEKSDSDSHEYTTRYIYAGDPVFPWSMVLVDPSGLTPVTSNLETSSAGNLLAVAADDKAQEDTIIFTWRGDAAVSIEGNPVDLSKQTRGNMTFQIDYRVISATDPQASLILGCGEGCSVSMDISESLKSVAGQGWQTALVKLKCFASSGANMSSVQTPFSIQSTAGLVMQLREVKVVSDLGQANCSL</sequence>
<dbReference type="PROSITE" id="PS51257">
    <property type="entry name" value="PROKAR_LIPOPROTEIN"/>
    <property type="match status" value="1"/>
</dbReference>
<dbReference type="EMBL" id="BAAAFD010000003">
    <property type="protein sequence ID" value="GAA0855764.1"/>
    <property type="molecule type" value="Genomic_DNA"/>
</dbReference>
<dbReference type="SUPFAM" id="SSF51445">
    <property type="entry name" value="(Trans)glycosidases"/>
    <property type="match status" value="1"/>
</dbReference>
<dbReference type="InterPro" id="IPR001764">
    <property type="entry name" value="Glyco_hydro_3_N"/>
</dbReference>
<feature type="domain" description="Glycoside hydrolase family 3 C-terminal" evidence="3">
    <location>
        <begin position="430"/>
        <end position="641"/>
    </location>
</feature>
<reference evidence="5 6" key="1">
    <citation type="journal article" date="2019" name="Int. J. Syst. Evol. Microbiol.">
        <title>The Global Catalogue of Microorganisms (GCM) 10K type strain sequencing project: providing services to taxonomists for standard genome sequencing and annotation.</title>
        <authorList>
            <consortium name="The Broad Institute Genomics Platform"/>
            <consortium name="The Broad Institute Genome Sequencing Center for Infectious Disease"/>
            <person name="Wu L."/>
            <person name="Ma J."/>
        </authorList>
    </citation>
    <scope>NUCLEOTIDE SEQUENCE [LARGE SCALE GENOMIC DNA]</scope>
    <source>
        <strain evidence="5 6">JCM 15896</strain>
    </source>
</reference>
<gene>
    <name evidence="5" type="ORF">GCM10009114_15310</name>
</gene>
<feature type="domain" description="ExoP galactose-binding-like" evidence="4">
    <location>
        <begin position="675"/>
        <end position="826"/>
    </location>
</feature>
<dbReference type="InterPro" id="IPR002772">
    <property type="entry name" value="Glyco_hydro_3_C"/>
</dbReference>
<dbReference type="Proteomes" id="UP001500359">
    <property type="component" value="Unassembled WGS sequence"/>
</dbReference>
<proteinExistence type="predicted"/>
<keyword evidence="1" id="KW-0378">Hydrolase</keyword>
<dbReference type="SUPFAM" id="SSF52279">
    <property type="entry name" value="Beta-D-glucan exohydrolase, C-terminal domain"/>
    <property type="match status" value="1"/>
</dbReference>
<evidence type="ECO:0000313" key="5">
    <source>
        <dbReference type="EMBL" id="GAA0855764.1"/>
    </source>
</evidence>
<evidence type="ECO:0000256" key="1">
    <source>
        <dbReference type="ARBA" id="ARBA00022801"/>
    </source>
</evidence>
<keyword evidence="6" id="KW-1185">Reference proteome</keyword>
<evidence type="ECO:0000259" key="3">
    <source>
        <dbReference type="Pfam" id="PF01915"/>
    </source>
</evidence>
<dbReference type="Pfam" id="PF18559">
    <property type="entry name" value="Exop_C"/>
    <property type="match status" value="1"/>
</dbReference>
<evidence type="ECO:0000259" key="2">
    <source>
        <dbReference type="Pfam" id="PF00933"/>
    </source>
</evidence>
<feature type="domain" description="Glycoside hydrolase family 3 N-terminal" evidence="2">
    <location>
        <begin position="65"/>
        <end position="389"/>
    </location>
</feature>
<evidence type="ECO:0000313" key="6">
    <source>
        <dbReference type="Proteomes" id="UP001500359"/>
    </source>
</evidence>
<dbReference type="InterPro" id="IPR017853">
    <property type="entry name" value="GH"/>
</dbReference>
<dbReference type="Gene3D" id="2.60.120.430">
    <property type="entry name" value="Galactose-binding lectin"/>
    <property type="match status" value="1"/>
</dbReference>
<dbReference type="InterPro" id="IPR036881">
    <property type="entry name" value="Glyco_hydro_3_C_sf"/>
</dbReference>